<evidence type="ECO:0000313" key="8">
    <source>
        <dbReference type="Proteomes" id="UP000693970"/>
    </source>
</evidence>
<reference evidence="7" key="2">
    <citation type="submission" date="2021-04" db="EMBL/GenBank/DDBJ databases">
        <authorList>
            <person name="Podell S."/>
        </authorList>
    </citation>
    <scope>NUCLEOTIDE SEQUENCE</scope>
    <source>
        <strain evidence="7">Hildebrandi</strain>
    </source>
</reference>
<dbReference type="InterPro" id="IPR007740">
    <property type="entry name" value="Ribosomal_mL49"/>
</dbReference>
<dbReference type="PANTHER" id="PTHR13477:SF0">
    <property type="entry name" value="LARGE RIBOSOMAL SUBUNIT PROTEIN ML49"/>
    <property type="match status" value="1"/>
</dbReference>
<evidence type="ECO:0000256" key="3">
    <source>
        <dbReference type="ARBA" id="ARBA00022980"/>
    </source>
</evidence>
<keyword evidence="8" id="KW-1185">Reference proteome</keyword>
<keyword evidence="3 7" id="KW-0689">Ribosomal protein</keyword>
<dbReference type="EMBL" id="JAGRRH010000013">
    <property type="protein sequence ID" value="KAG7361046.1"/>
    <property type="molecule type" value="Genomic_DNA"/>
</dbReference>
<evidence type="ECO:0000256" key="4">
    <source>
        <dbReference type="ARBA" id="ARBA00023128"/>
    </source>
</evidence>
<protein>
    <recommendedName>
        <fullName evidence="6">Large ribosomal subunit protein mL49</fullName>
    </recommendedName>
</protein>
<dbReference type="GO" id="GO:0006412">
    <property type="term" value="P:translation"/>
    <property type="evidence" value="ECO:0007669"/>
    <property type="project" value="InterPro"/>
</dbReference>
<dbReference type="Proteomes" id="UP000693970">
    <property type="component" value="Unassembled WGS sequence"/>
</dbReference>
<dbReference type="GO" id="GO:0003735">
    <property type="term" value="F:structural constituent of ribosome"/>
    <property type="evidence" value="ECO:0007669"/>
    <property type="project" value="InterPro"/>
</dbReference>
<comment type="caution">
    <text evidence="7">The sequence shown here is derived from an EMBL/GenBank/DDBJ whole genome shotgun (WGS) entry which is preliminary data.</text>
</comment>
<comment type="subcellular location">
    <subcellularLocation>
        <location evidence="1">Mitochondrion</location>
    </subcellularLocation>
</comment>
<dbReference type="Pfam" id="PF05046">
    <property type="entry name" value="Img2"/>
    <property type="match status" value="1"/>
</dbReference>
<evidence type="ECO:0000256" key="1">
    <source>
        <dbReference type="ARBA" id="ARBA00004173"/>
    </source>
</evidence>
<keyword evidence="5" id="KW-0687">Ribonucleoprotein</keyword>
<reference evidence="7" key="1">
    <citation type="journal article" date="2021" name="Sci. Rep.">
        <title>Diploid genomic architecture of Nitzschia inconspicua, an elite biomass production diatom.</title>
        <authorList>
            <person name="Oliver A."/>
            <person name="Podell S."/>
            <person name="Pinowska A."/>
            <person name="Traller J.C."/>
            <person name="Smith S.R."/>
            <person name="McClure R."/>
            <person name="Beliaev A."/>
            <person name="Bohutskyi P."/>
            <person name="Hill E.A."/>
            <person name="Rabines A."/>
            <person name="Zheng H."/>
            <person name="Allen L.Z."/>
            <person name="Kuo A."/>
            <person name="Grigoriev I.V."/>
            <person name="Allen A.E."/>
            <person name="Hazlebeck D."/>
            <person name="Allen E.E."/>
        </authorList>
    </citation>
    <scope>NUCLEOTIDE SEQUENCE</scope>
    <source>
        <strain evidence="7">Hildebrandi</strain>
    </source>
</reference>
<evidence type="ECO:0000256" key="2">
    <source>
        <dbReference type="ARBA" id="ARBA00005677"/>
    </source>
</evidence>
<dbReference type="OrthoDB" id="19439at2759"/>
<dbReference type="GO" id="GO:0005762">
    <property type="term" value="C:mitochondrial large ribosomal subunit"/>
    <property type="evidence" value="ECO:0007669"/>
    <property type="project" value="TreeGrafter"/>
</dbReference>
<evidence type="ECO:0000313" key="7">
    <source>
        <dbReference type="EMBL" id="KAG7361046.1"/>
    </source>
</evidence>
<dbReference type="AlphaFoldDB" id="A0A9K3PVL6"/>
<dbReference type="PANTHER" id="PTHR13477">
    <property type="entry name" value="MITOCHONDRIAL 39S RIBOSOMAL PROTEIN L49"/>
    <property type="match status" value="1"/>
</dbReference>
<comment type="similarity">
    <text evidence="2">Belongs to the mitochondrion-specific ribosomal protein mL49 family.</text>
</comment>
<organism evidence="7 8">
    <name type="scientific">Nitzschia inconspicua</name>
    <dbReference type="NCBI Taxonomy" id="303405"/>
    <lineage>
        <taxon>Eukaryota</taxon>
        <taxon>Sar</taxon>
        <taxon>Stramenopiles</taxon>
        <taxon>Ochrophyta</taxon>
        <taxon>Bacillariophyta</taxon>
        <taxon>Bacillariophyceae</taxon>
        <taxon>Bacillariophycidae</taxon>
        <taxon>Bacillariales</taxon>
        <taxon>Bacillariaceae</taxon>
        <taxon>Nitzschia</taxon>
    </lineage>
</organism>
<keyword evidence="4" id="KW-0496">Mitochondrion</keyword>
<name>A0A9K3PVL6_9STRA</name>
<accession>A0A9K3PVL6</accession>
<proteinExistence type="inferred from homology"/>
<gene>
    <name evidence="7" type="ORF">IV203_036146</name>
</gene>
<evidence type="ECO:0000256" key="5">
    <source>
        <dbReference type="ARBA" id="ARBA00023274"/>
    </source>
</evidence>
<evidence type="ECO:0000256" key="6">
    <source>
        <dbReference type="ARBA" id="ARBA00035191"/>
    </source>
</evidence>
<sequence length="229" mass="25554">MNSSRCQRSVSLLSKHLTSSGPSIRVAAATTSTSASPSAVLSHLPSPTVSSPFLISIRNKHSSRQIKRLFKNNPARRRIQIKNSRNNNNNNQEIDYDLNRNNIPKPQFAPILDPPPPSLPNGWNPPPSDDIQLPEYPFRVSRTKNKPNDAVGFLPVYSEFRKDGARTTTRIKKVSGDQDIFMNELRAALQIPIPNNPKEDTVRIRTGGTIEVKGNRVQEVKQWLAGLGF</sequence>